<evidence type="ECO:0000256" key="2">
    <source>
        <dbReference type="SAM" id="MobiDB-lite"/>
    </source>
</evidence>
<dbReference type="GO" id="GO:0008483">
    <property type="term" value="F:transaminase activity"/>
    <property type="evidence" value="ECO:0007669"/>
    <property type="project" value="InterPro"/>
</dbReference>
<dbReference type="Gene3D" id="3.90.1150.10">
    <property type="entry name" value="Aspartate Aminotransferase, domain 1"/>
    <property type="match status" value="1"/>
</dbReference>
<feature type="non-terminal residue" evidence="3">
    <location>
        <position position="104"/>
    </location>
</feature>
<dbReference type="InterPro" id="IPR005814">
    <property type="entry name" value="Aminotrans_3"/>
</dbReference>
<dbReference type="PANTHER" id="PTHR43713:SF3">
    <property type="entry name" value="GLUTAMATE-1-SEMIALDEHYDE 2,1-AMINOMUTASE 1, CHLOROPLASTIC-RELATED"/>
    <property type="match status" value="1"/>
</dbReference>
<dbReference type="Pfam" id="PF00202">
    <property type="entry name" value="Aminotran_3"/>
    <property type="match status" value="1"/>
</dbReference>
<comment type="cofactor">
    <cofactor evidence="1">
        <name>pyridoxal 5'-phosphate</name>
        <dbReference type="ChEBI" id="CHEBI:597326"/>
    </cofactor>
</comment>
<dbReference type="InterPro" id="IPR015422">
    <property type="entry name" value="PyrdxlP-dep_Trfase_small"/>
</dbReference>
<feature type="region of interest" description="Disordered" evidence="2">
    <location>
        <begin position="1"/>
        <end position="30"/>
    </location>
</feature>
<comment type="caution">
    <text evidence="3">The sequence shown here is derived from an EMBL/GenBank/DDBJ whole genome shotgun (WGS) entry which is preliminary data.</text>
</comment>
<evidence type="ECO:0000313" key="3">
    <source>
        <dbReference type="EMBL" id="GAJ10191.1"/>
    </source>
</evidence>
<dbReference type="PANTHER" id="PTHR43713">
    <property type="entry name" value="GLUTAMATE-1-SEMIALDEHYDE 2,1-AMINOMUTASE"/>
    <property type="match status" value="1"/>
</dbReference>
<reference evidence="3" key="1">
    <citation type="journal article" date="2014" name="Front. Microbiol.">
        <title>High frequency of phylogenetically diverse reductive dehalogenase-homologous genes in deep subseafloor sedimentary metagenomes.</title>
        <authorList>
            <person name="Kawai M."/>
            <person name="Futagami T."/>
            <person name="Toyoda A."/>
            <person name="Takaki Y."/>
            <person name="Nishi S."/>
            <person name="Hori S."/>
            <person name="Arai W."/>
            <person name="Tsubouchi T."/>
            <person name="Morono Y."/>
            <person name="Uchiyama I."/>
            <person name="Ito T."/>
            <person name="Fujiyama A."/>
            <person name="Inagaki F."/>
            <person name="Takami H."/>
        </authorList>
    </citation>
    <scope>NUCLEOTIDE SEQUENCE</scope>
    <source>
        <strain evidence="3">Expedition CK06-06</strain>
    </source>
</reference>
<dbReference type="GO" id="GO:0030170">
    <property type="term" value="F:pyridoxal phosphate binding"/>
    <property type="evidence" value="ECO:0007669"/>
    <property type="project" value="InterPro"/>
</dbReference>
<evidence type="ECO:0008006" key="4">
    <source>
        <dbReference type="Google" id="ProtNLM"/>
    </source>
</evidence>
<dbReference type="EMBL" id="BARW01025585">
    <property type="protein sequence ID" value="GAJ10191.1"/>
    <property type="molecule type" value="Genomic_DNA"/>
</dbReference>
<proteinExistence type="predicted"/>
<protein>
    <recommendedName>
        <fullName evidence="4">Glutamate-1-semialdehyde 2,1-aminomutase</fullName>
    </recommendedName>
</protein>
<dbReference type="InterPro" id="IPR015424">
    <property type="entry name" value="PyrdxlP-dep_Trfase"/>
</dbReference>
<name>X1VAE9_9ZZZZ</name>
<evidence type="ECO:0000256" key="1">
    <source>
        <dbReference type="ARBA" id="ARBA00001933"/>
    </source>
</evidence>
<dbReference type="AlphaFoldDB" id="X1VAE9"/>
<organism evidence="3">
    <name type="scientific">marine sediment metagenome</name>
    <dbReference type="NCBI Taxonomy" id="412755"/>
    <lineage>
        <taxon>unclassified sequences</taxon>
        <taxon>metagenomes</taxon>
        <taxon>ecological metagenomes</taxon>
    </lineage>
</organism>
<dbReference type="SUPFAM" id="SSF53383">
    <property type="entry name" value="PLP-dependent transferases"/>
    <property type="match status" value="1"/>
</dbReference>
<gene>
    <name evidence="3" type="ORF">S12H4_41903</name>
</gene>
<accession>X1VAE9</accession>
<feature type="compositionally biased region" description="Basic and acidic residues" evidence="2">
    <location>
        <begin position="1"/>
        <end position="17"/>
    </location>
</feature>
<sequence length="104" mass="12022">MSEHRTEKSHELFEESKNFIPGGGQQSRRPVNFTGNYPVFMERGKGSHVYDVDGNEYIDWLLSFGPIVLGHCYPRVDQAVIREIKKGFLFDLTHPLQIELTKKL</sequence>